<feature type="domain" description="3'-5' exonuclease" evidence="1">
    <location>
        <begin position="29"/>
        <end position="203"/>
    </location>
</feature>
<keyword evidence="3" id="KW-0269">Exonuclease</keyword>
<keyword evidence="5" id="KW-1185">Reference proteome</keyword>
<reference evidence="3 5" key="2">
    <citation type="submission" date="2016-10" db="EMBL/GenBank/DDBJ databases">
        <authorList>
            <person name="Varghese N."/>
            <person name="Submissions S."/>
        </authorList>
    </citation>
    <scope>NUCLEOTIDE SEQUENCE [LARGE SCALE GENOMIC DNA]</scope>
    <source>
        <strain evidence="3 5">DSM 6083</strain>
    </source>
</reference>
<dbReference type="CDD" id="cd06141">
    <property type="entry name" value="WRN_exo"/>
    <property type="match status" value="1"/>
</dbReference>
<sequence>MANLPIVRLKPPGEAGELAPFAGMPPERIVMPDSAASCEAVLRELLAWPGPIGFDTESKPTFRVGEHSDGPHLIQFATPQRAYLLRVAIAECLPVARAVLENPRLVKLGFGLKSDRSRLQGRLGIALRAGIDLGSVLRYEGRKGQVGLRGALAALRQEAIAKSRRLSTSNWANLQLSEAQQRYAADDAYGALQVFAALEAEVQQRLLALARTPER</sequence>
<keyword evidence="3" id="KW-0540">Nuclease</keyword>
<reference evidence="2 4" key="3">
    <citation type="journal article" name="Genome Announc.">
        <title>Complete Genome Sequence of Pseudomonas balearica DSM 6083T.</title>
        <authorList>
            <person name="Bennasar-Figueras A."/>
            <person name="Salva-Serra F."/>
            <person name="Jaen-Luchoro D."/>
            <person name="Segui C."/>
            <person name="Aliaga F."/>
            <person name="Busquets A."/>
            <person name="Gomila M."/>
            <person name="Moore E.R."/>
            <person name="Lalucat J."/>
        </authorList>
    </citation>
    <scope>NUCLEOTIDE SEQUENCE [LARGE SCALE GENOMIC DNA]</scope>
    <source>
        <strain evidence="4">DSM 6083</strain>
        <strain evidence="2">DSM6083</strain>
    </source>
</reference>
<evidence type="ECO:0000259" key="1">
    <source>
        <dbReference type="SMART" id="SM00474"/>
    </source>
</evidence>
<dbReference type="PANTHER" id="PTHR47765:SF2">
    <property type="entry name" value="EXONUCLEASE MUT-7 HOMOLOG"/>
    <property type="match status" value="1"/>
</dbReference>
<name>A0A8D3Y154_9GAMM</name>
<reference evidence="4" key="1">
    <citation type="submission" date="2014-03" db="EMBL/GenBank/DDBJ databases">
        <title>Complete genome of Pseudomonas balearica DSM 6083T, a sewage water isolate from an enrichment with 2-methylnaphthalene.</title>
        <authorList>
            <person name="Salva-Serra F."/>
            <person name="Jaen-Luchoro D."/>
            <person name="Busquets A."/>
            <person name="Pena A."/>
            <person name="Gomila M."/>
            <person name="Bosch R."/>
            <person name="Nogales B."/>
            <person name="Garcia-Valdes E."/>
            <person name="Lalucat J."/>
            <person name="Bennasar A."/>
        </authorList>
    </citation>
    <scope>NUCLEOTIDE SEQUENCE [LARGE SCALE GENOMIC DNA]</scope>
    <source>
        <strain evidence="4">DSM 6083</strain>
    </source>
</reference>
<dbReference type="KEGG" id="pbm:CL52_09765"/>
<dbReference type="InterPro" id="IPR012337">
    <property type="entry name" value="RNaseH-like_sf"/>
</dbReference>
<dbReference type="EMBL" id="FNHO01000003">
    <property type="protein sequence ID" value="SDM27205.1"/>
    <property type="molecule type" value="Genomic_DNA"/>
</dbReference>
<dbReference type="SUPFAM" id="SSF53098">
    <property type="entry name" value="Ribonuclease H-like"/>
    <property type="match status" value="1"/>
</dbReference>
<dbReference type="EMBL" id="CP007511">
    <property type="protein sequence ID" value="AJE15319.1"/>
    <property type="molecule type" value="Genomic_DNA"/>
</dbReference>
<evidence type="ECO:0000313" key="5">
    <source>
        <dbReference type="Proteomes" id="UP000182276"/>
    </source>
</evidence>
<keyword evidence="3" id="KW-0378">Hydrolase</keyword>
<dbReference type="AlphaFoldDB" id="A0A8D3Y154"/>
<evidence type="ECO:0000313" key="2">
    <source>
        <dbReference type="EMBL" id="AJE15319.1"/>
    </source>
</evidence>
<dbReference type="RefSeq" id="WP_043220186.1">
    <property type="nucleotide sequence ID" value="NZ_CP007511.1"/>
</dbReference>
<dbReference type="Proteomes" id="UP000031271">
    <property type="component" value="Chromosome"/>
</dbReference>
<evidence type="ECO:0000313" key="4">
    <source>
        <dbReference type="Proteomes" id="UP000031271"/>
    </source>
</evidence>
<accession>A0A8D3Y154</accession>
<dbReference type="GO" id="GO:0008408">
    <property type="term" value="F:3'-5' exonuclease activity"/>
    <property type="evidence" value="ECO:0007669"/>
    <property type="project" value="InterPro"/>
</dbReference>
<gene>
    <name evidence="2" type="ORF">CL52_09765</name>
    <name evidence="3" type="ORF">SAMN05660875_103383</name>
</gene>
<dbReference type="GO" id="GO:0003676">
    <property type="term" value="F:nucleic acid binding"/>
    <property type="evidence" value="ECO:0007669"/>
    <property type="project" value="InterPro"/>
</dbReference>
<dbReference type="GO" id="GO:0006139">
    <property type="term" value="P:nucleobase-containing compound metabolic process"/>
    <property type="evidence" value="ECO:0007669"/>
    <property type="project" value="InterPro"/>
</dbReference>
<dbReference type="GeneID" id="77260201"/>
<protein>
    <submittedName>
        <fullName evidence="3">3'-5' exonuclease</fullName>
    </submittedName>
    <submittedName>
        <fullName evidence="2">Ribonuclease D</fullName>
    </submittedName>
</protein>
<organism evidence="2 4">
    <name type="scientific">Stutzerimonas balearica DSM 6083</name>
    <dbReference type="NCBI Taxonomy" id="1123016"/>
    <lineage>
        <taxon>Bacteria</taxon>
        <taxon>Pseudomonadati</taxon>
        <taxon>Pseudomonadota</taxon>
        <taxon>Gammaproteobacteria</taxon>
        <taxon>Pseudomonadales</taxon>
        <taxon>Pseudomonadaceae</taxon>
        <taxon>Stutzerimonas</taxon>
    </lineage>
</organism>
<dbReference type="Gene3D" id="3.30.420.10">
    <property type="entry name" value="Ribonuclease H-like superfamily/Ribonuclease H"/>
    <property type="match status" value="1"/>
</dbReference>
<dbReference type="InterPro" id="IPR036397">
    <property type="entry name" value="RNaseH_sf"/>
</dbReference>
<dbReference type="SMART" id="SM00474">
    <property type="entry name" value="35EXOc"/>
    <property type="match status" value="1"/>
</dbReference>
<dbReference type="InterPro" id="IPR002562">
    <property type="entry name" value="3'-5'_exonuclease_dom"/>
</dbReference>
<dbReference type="Proteomes" id="UP000182276">
    <property type="component" value="Unassembled WGS sequence"/>
</dbReference>
<proteinExistence type="predicted"/>
<dbReference type="PANTHER" id="PTHR47765">
    <property type="entry name" value="3'-5' EXONUCLEASE DOMAIN-CONTAINING PROTEIN"/>
    <property type="match status" value="1"/>
</dbReference>
<evidence type="ECO:0000313" key="3">
    <source>
        <dbReference type="EMBL" id="SDM27205.1"/>
    </source>
</evidence>
<dbReference type="Pfam" id="PF01612">
    <property type="entry name" value="DNA_pol_A_exo1"/>
    <property type="match status" value="1"/>
</dbReference>
<dbReference type="InterPro" id="IPR052408">
    <property type="entry name" value="Exonuclease_MUT-7-like"/>
</dbReference>